<name>A0A5P9JW15_9HYPH</name>
<dbReference type="GO" id="GO:0004364">
    <property type="term" value="F:glutathione transferase activity"/>
    <property type="evidence" value="ECO:0007669"/>
    <property type="project" value="UniProtKB-EC"/>
</dbReference>
<organism evidence="3 4">
    <name type="scientific">Microvirga thermotolerans</name>
    <dbReference type="NCBI Taxonomy" id="2651334"/>
    <lineage>
        <taxon>Bacteria</taxon>
        <taxon>Pseudomonadati</taxon>
        <taxon>Pseudomonadota</taxon>
        <taxon>Alphaproteobacteria</taxon>
        <taxon>Hyphomicrobiales</taxon>
        <taxon>Methylobacteriaceae</taxon>
        <taxon>Microvirga</taxon>
    </lineage>
</organism>
<dbReference type="Pfam" id="PF00043">
    <property type="entry name" value="GST_C"/>
    <property type="match status" value="1"/>
</dbReference>
<feature type="domain" description="GST C-terminal" evidence="2">
    <location>
        <begin position="87"/>
        <end position="203"/>
    </location>
</feature>
<dbReference type="CDD" id="cd03188">
    <property type="entry name" value="GST_C_Beta"/>
    <property type="match status" value="1"/>
</dbReference>
<dbReference type="Proteomes" id="UP000325614">
    <property type="component" value="Chromosome"/>
</dbReference>
<dbReference type="InterPro" id="IPR010987">
    <property type="entry name" value="Glutathione-S-Trfase_C-like"/>
</dbReference>
<dbReference type="SUPFAM" id="SSF52833">
    <property type="entry name" value="Thioredoxin-like"/>
    <property type="match status" value="1"/>
</dbReference>
<dbReference type="EMBL" id="CP045423">
    <property type="protein sequence ID" value="QFU17002.1"/>
    <property type="molecule type" value="Genomic_DNA"/>
</dbReference>
<reference evidence="3 4" key="1">
    <citation type="submission" date="2019-10" db="EMBL/GenBank/DDBJ databases">
        <title>Isolation, Identification of Microvirga thermotolerans HR1, a novel thermophilic bacterium and Comparative Genomics of the genus Microvirga.</title>
        <authorList>
            <person name="Li J."/>
            <person name="Zhang W."/>
            <person name="Lin M."/>
            <person name="Wang J."/>
        </authorList>
    </citation>
    <scope>NUCLEOTIDE SEQUENCE [LARGE SCALE GENOMIC DNA]</scope>
    <source>
        <strain evidence="3 4">HR1</strain>
    </source>
</reference>
<dbReference type="InterPro" id="IPR004045">
    <property type="entry name" value="Glutathione_S-Trfase_N"/>
</dbReference>
<proteinExistence type="predicted"/>
<dbReference type="SFLD" id="SFLDS00019">
    <property type="entry name" value="Glutathione_Transferase_(cytos"/>
    <property type="match status" value="1"/>
</dbReference>
<dbReference type="SFLD" id="SFLDG00358">
    <property type="entry name" value="Main_(cytGST)"/>
    <property type="match status" value="1"/>
</dbReference>
<dbReference type="Gene3D" id="3.40.30.10">
    <property type="entry name" value="Glutaredoxin"/>
    <property type="match status" value="1"/>
</dbReference>
<protein>
    <submittedName>
        <fullName evidence="3">Glutathione transferase GstA</fullName>
        <ecNumber evidence="3">2.5.1.18</ecNumber>
    </submittedName>
</protein>
<dbReference type="SUPFAM" id="SSF47616">
    <property type="entry name" value="GST C-terminal domain-like"/>
    <property type="match status" value="1"/>
</dbReference>
<dbReference type="PANTHER" id="PTHR44051">
    <property type="entry name" value="GLUTATHIONE S-TRANSFERASE-RELATED"/>
    <property type="match status" value="1"/>
</dbReference>
<dbReference type="PROSITE" id="PS50405">
    <property type="entry name" value="GST_CTER"/>
    <property type="match status" value="1"/>
</dbReference>
<dbReference type="AlphaFoldDB" id="A0A5P9JW15"/>
<dbReference type="CDD" id="cd03057">
    <property type="entry name" value="GST_N_Beta"/>
    <property type="match status" value="1"/>
</dbReference>
<evidence type="ECO:0000313" key="3">
    <source>
        <dbReference type="EMBL" id="QFU17002.1"/>
    </source>
</evidence>
<dbReference type="SFLD" id="SFLDG01150">
    <property type="entry name" value="Main.1:_Beta-like"/>
    <property type="match status" value="1"/>
</dbReference>
<evidence type="ECO:0000259" key="1">
    <source>
        <dbReference type="PROSITE" id="PS50404"/>
    </source>
</evidence>
<evidence type="ECO:0000313" key="4">
    <source>
        <dbReference type="Proteomes" id="UP000325614"/>
    </source>
</evidence>
<dbReference type="InterPro" id="IPR040079">
    <property type="entry name" value="Glutathione_S-Trfase"/>
</dbReference>
<feature type="domain" description="GST N-terminal" evidence="1">
    <location>
        <begin position="1"/>
        <end position="81"/>
    </location>
</feature>
<dbReference type="PROSITE" id="PS50404">
    <property type="entry name" value="GST_NTER"/>
    <property type="match status" value="1"/>
</dbReference>
<dbReference type="NCBIfam" id="NF007831">
    <property type="entry name" value="PRK10542.1"/>
    <property type="match status" value="1"/>
</dbReference>
<dbReference type="InterPro" id="IPR036249">
    <property type="entry name" value="Thioredoxin-like_sf"/>
</dbReference>
<dbReference type="EC" id="2.5.1.18" evidence="3"/>
<accession>A0A5P9JW15</accession>
<evidence type="ECO:0000259" key="2">
    <source>
        <dbReference type="PROSITE" id="PS50405"/>
    </source>
</evidence>
<dbReference type="Gene3D" id="1.20.1050.10">
    <property type="match status" value="1"/>
</dbReference>
<dbReference type="PANTHER" id="PTHR44051:SF8">
    <property type="entry name" value="GLUTATHIONE S-TRANSFERASE GSTA"/>
    <property type="match status" value="1"/>
</dbReference>
<keyword evidence="4" id="KW-1185">Reference proteome</keyword>
<dbReference type="RefSeq" id="WP_152586638.1">
    <property type="nucleotide sequence ID" value="NZ_CP045423.1"/>
</dbReference>
<dbReference type="Pfam" id="PF13409">
    <property type="entry name" value="GST_N_2"/>
    <property type="match status" value="1"/>
</dbReference>
<dbReference type="InterPro" id="IPR036282">
    <property type="entry name" value="Glutathione-S-Trfase_C_sf"/>
</dbReference>
<gene>
    <name evidence="3" type="primary">gstA</name>
    <name evidence="3" type="ORF">GDR74_12655</name>
</gene>
<dbReference type="InterPro" id="IPR004046">
    <property type="entry name" value="GST_C"/>
</dbReference>
<dbReference type="KEGG" id="mico:GDR74_12655"/>
<sequence>MKLYYSAGACSLAPHIVASEAGLPLELDKVNLRTKTTESGCDFLSVNPKGYVPALALDNGELLTEATVVIQFLADQAPASGLLPRSGTRERFRVQEWLSFVASELHKGFAPLWRPVSEDCRRLALDILHRRFAYLERALEGRSYLMGETFTAADAYAFTILNWTHFHKVDLSSYPWTVAYMRRVANRPRVRKAMAAEGLLKEA</sequence>
<keyword evidence="3" id="KW-0808">Transferase</keyword>